<gene>
    <name evidence="1" type="ORF">HAX54_028071</name>
</gene>
<name>A0ABS8S9A6_DATST</name>
<dbReference type="EMBL" id="JACEIK010000343">
    <property type="protein sequence ID" value="MCD7455420.1"/>
    <property type="molecule type" value="Genomic_DNA"/>
</dbReference>
<reference evidence="1 2" key="1">
    <citation type="journal article" date="2021" name="BMC Genomics">
        <title>Datura genome reveals duplications of psychoactive alkaloid biosynthetic genes and high mutation rate following tissue culture.</title>
        <authorList>
            <person name="Rajewski A."/>
            <person name="Carter-House D."/>
            <person name="Stajich J."/>
            <person name="Litt A."/>
        </authorList>
    </citation>
    <scope>NUCLEOTIDE SEQUENCE [LARGE SCALE GENOMIC DNA]</scope>
    <source>
        <strain evidence="1">AR-01</strain>
    </source>
</reference>
<evidence type="ECO:0000313" key="2">
    <source>
        <dbReference type="Proteomes" id="UP000823775"/>
    </source>
</evidence>
<protein>
    <submittedName>
        <fullName evidence="1">Uncharacterized protein</fullName>
    </submittedName>
</protein>
<accession>A0ABS8S9A6</accession>
<sequence>MCGLFLFTNCQSNNCNYSSPIHESKSEHRKPKQPMLEAVHEISIYIHGSNLDLFQQGWYQIKITIRWEDGDNGSLGTPSRILNMK</sequence>
<proteinExistence type="predicted"/>
<dbReference type="Proteomes" id="UP000823775">
    <property type="component" value="Unassembled WGS sequence"/>
</dbReference>
<organism evidence="1 2">
    <name type="scientific">Datura stramonium</name>
    <name type="common">Jimsonweed</name>
    <name type="synonym">Common thornapple</name>
    <dbReference type="NCBI Taxonomy" id="4076"/>
    <lineage>
        <taxon>Eukaryota</taxon>
        <taxon>Viridiplantae</taxon>
        <taxon>Streptophyta</taxon>
        <taxon>Embryophyta</taxon>
        <taxon>Tracheophyta</taxon>
        <taxon>Spermatophyta</taxon>
        <taxon>Magnoliopsida</taxon>
        <taxon>eudicotyledons</taxon>
        <taxon>Gunneridae</taxon>
        <taxon>Pentapetalae</taxon>
        <taxon>asterids</taxon>
        <taxon>lamiids</taxon>
        <taxon>Solanales</taxon>
        <taxon>Solanaceae</taxon>
        <taxon>Solanoideae</taxon>
        <taxon>Datureae</taxon>
        <taxon>Datura</taxon>
    </lineage>
</organism>
<comment type="caution">
    <text evidence="1">The sequence shown here is derived from an EMBL/GenBank/DDBJ whole genome shotgun (WGS) entry which is preliminary data.</text>
</comment>
<evidence type="ECO:0000313" key="1">
    <source>
        <dbReference type="EMBL" id="MCD7455420.1"/>
    </source>
</evidence>
<keyword evidence="2" id="KW-1185">Reference proteome</keyword>